<organism evidence="6 7">
    <name type="scientific">Kocuria turfanensis</name>
    <dbReference type="NCBI Taxonomy" id="388357"/>
    <lineage>
        <taxon>Bacteria</taxon>
        <taxon>Bacillati</taxon>
        <taxon>Actinomycetota</taxon>
        <taxon>Actinomycetes</taxon>
        <taxon>Micrococcales</taxon>
        <taxon>Micrococcaceae</taxon>
        <taxon>Kocuria</taxon>
    </lineage>
</organism>
<dbReference type="InterPro" id="IPR013022">
    <property type="entry name" value="Xyl_isomerase-like_TIM-brl"/>
</dbReference>
<dbReference type="PIRSF" id="PIRSF006241">
    <property type="entry name" value="HyI"/>
    <property type="match status" value="1"/>
</dbReference>
<dbReference type="SUPFAM" id="SSF51658">
    <property type="entry name" value="Xylose isomerase-like"/>
    <property type="match status" value="1"/>
</dbReference>
<dbReference type="PANTHER" id="PTHR43489">
    <property type="entry name" value="ISOMERASE"/>
    <property type="match status" value="1"/>
</dbReference>
<dbReference type="RefSeq" id="WP_062736144.1">
    <property type="nucleotide sequence ID" value="NZ_BJZS01000072.1"/>
</dbReference>
<dbReference type="Pfam" id="PF01261">
    <property type="entry name" value="AP_endonuc_2"/>
    <property type="match status" value="1"/>
</dbReference>
<sequence length="268" mass="28349">MSYTVNCSILLTDLPLLERPAAARAAGFDAVEFWWPFASPVPADRDVDAFVAAIRDAGVQLSGLNFDAGDMPGGDRGLVSWIGREAEFAENVAVVAAIGERTGCTAFNALYGNRQPEHSPAAQDALAVQNLVAAAQGVARIGGTVLLEPVSGTPAYPLKTAQDALDVITKVRQAGADNIRLLADFYHLAVNGDDVAAVIEQHAAEFGHIQIADAPGRHEPGTGELPLQQWIDRSRALGYSGRVGLEYKASQEDPFAWLSARTASRTGA</sequence>
<dbReference type="InterPro" id="IPR050417">
    <property type="entry name" value="Sugar_Epim/Isomerase"/>
</dbReference>
<evidence type="ECO:0000256" key="4">
    <source>
        <dbReference type="PIRSR" id="PIRSR006241-50"/>
    </source>
</evidence>
<feature type="active site" description="Proton donor/acceptor" evidence="4">
    <location>
        <position position="148"/>
    </location>
</feature>
<protein>
    <submittedName>
        <fullName evidence="6">Hydroxypyruvate isomerase</fullName>
    </submittedName>
</protein>
<keyword evidence="6" id="KW-0670">Pyruvate</keyword>
<keyword evidence="1 3" id="KW-0413">Isomerase</keyword>
<dbReference type="InterPro" id="IPR026040">
    <property type="entry name" value="HyI-like"/>
</dbReference>
<dbReference type="GO" id="GO:0046487">
    <property type="term" value="P:glyoxylate metabolic process"/>
    <property type="evidence" value="ECO:0007669"/>
    <property type="project" value="TreeGrafter"/>
</dbReference>
<gene>
    <name evidence="6" type="ORF">KTU01_22470</name>
</gene>
<dbReference type="GO" id="GO:0008903">
    <property type="term" value="F:hydroxypyruvate isomerase activity"/>
    <property type="evidence" value="ECO:0007669"/>
    <property type="project" value="TreeGrafter"/>
</dbReference>
<evidence type="ECO:0000256" key="3">
    <source>
        <dbReference type="PIRNR" id="PIRNR006241"/>
    </source>
</evidence>
<dbReference type="AlphaFoldDB" id="A0A512IEJ6"/>
<evidence type="ECO:0000313" key="7">
    <source>
        <dbReference type="Proteomes" id="UP000321103"/>
    </source>
</evidence>
<proteinExistence type="inferred from homology"/>
<dbReference type="Gene3D" id="3.20.20.150">
    <property type="entry name" value="Divalent-metal-dependent TIM barrel enzymes"/>
    <property type="match status" value="1"/>
</dbReference>
<keyword evidence="2" id="KW-0119">Carbohydrate metabolism</keyword>
<comment type="similarity">
    <text evidence="3">Belongs to the hyi family.</text>
</comment>
<dbReference type="Proteomes" id="UP000321103">
    <property type="component" value="Unassembled WGS sequence"/>
</dbReference>
<name>A0A512IEJ6_9MICC</name>
<feature type="domain" description="Xylose isomerase-like TIM barrel" evidence="5">
    <location>
        <begin position="21"/>
        <end position="254"/>
    </location>
</feature>
<feature type="active site" description="Proton donor/acceptor" evidence="4">
    <location>
        <position position="246"/>
    </location>
</feature>
<evidence type="ECO:0000259" key="5">
    <source>
        <dbReference type="Pfam" id="PF01261"/>
    </source>
</evidence>
<dbReference type="InterPro" id="IPR036237">
    <property type="entry name" value="Xyl_isomerase-like_sf"/>
</dbReference>
<keyword evidence="7" id="KW-1185">Reference proteome</keyword>
<dbReference type="EMBL" id="BJZS01000072">
    <property type="protein sequence ID" value="GEO96124.1"/>
    <property type="molecule type" value="Genomic_DNA"/>
</dbReference>
<evidence type="ECO:0000256" key="1">
    <source>
        <dbReference type="ARBA" id="ARBA00023235"/>
    </source>
</evidence>
<evidence type="ECO:0000313" key="6">
    <source>
        <dbReference type="EMBL" id="GEO96124.1"/>
    </source>
</evidence>
<accession>A0A512IEJ6</accession>
<comment type="caution">
    <text evidence="6">The sequence shown here is derived from an EMBL/GenBank/DDBJ whole genome shotgun (WGS) entry which is preliminary data.</text>
</comment>
<evidence type="ECO:0000256" key="2">
    <source>
        <dbReference type="ARBA" id="ARBA00023277"/>
    </source>
</evidence>
<dbReference type="PANTHER" id="PTHR43489:SF6">
    <property type="entry name" value="HYDROXYPYRUVATE ISOMERASE-RELATED"/>
    <property type="match status" value="1"/>
</dbReference>
<dbReference type="STRING" id="388357.GCA_001580365_02651"/>
<reference evidence="6 7" key="1">
    <citation type="submission" date="2019-07" db="EMBL/GenBank/DDBJ databases">
        <title>Whole genome shotgun sequence of Kocuria turfanensis NBRC 107627.</title>
        <authorList>
            <person name="Hosoyama A."/>
            <person name="Uohara A."/>
            <person name="Ohji S."/>
            <person name="Ichikawa N."/>
        </authorList>
    </citation>
    <scope>NUCLEOTIDE SEQUENCE [LARGE SCALE GENOMIC DNA]</scope>
    <source>
        <strain evidence="6 7">NBRC 107627</strain>
    </source>
</reference>